<dbReference type="Pfam" id="PF04399">
    <property type="entry name" value="Glutaredoxin2_C"/>
    <property type="match status" value="1"/>
</dbReference>
<feature type="domain" description="GST N-terminal" evidence="1">
    <location>
        <begin position="73"/>
        <end position="155"/>
    </location>
</feature>
<accession>A0A7S0A4D1</accession>
<reference evidence="2" key="1">
    <citation type="submission" date="2021-01" db="EMBL/GenBank/DDBJ databases">
        <authorList>
            <person name="Corre E."/>
            <person name="Pelletier E."/>
            <person name="Niang G."/>
            <person name="Scheremetjew M."/>
            <person name="Finn R."/>
            <person name="Kale V."/>
            <person name="Holt S."/>
            <person name="Cochrane G."/>
            <person name="Meng A."/>
            <person name="Brown T."/>
            <person name="Cohen L."/>
        </authorList>
    </citation>
    <scope>NUCLEOTIDE SEQUENCE</scope>
    <source>
        <strain evidence="2">Pbaha01</strain>
    </source>
</reference>
<dbReference type="InterPro" id="IPR036249">
    <property type="entry name" value="Thioredoxin-like_sf"/>
</dbReference>
<dbReference type="SUPFAM" id="SSF52833">
    <property type="entry name" value="Thioredoxin-like"/>
    <property type="match status" value="1"/>
</dbReference>
<sequence>MGCLPLLPCWAPFHGGALISPGRRGTWGPRRGRGVLASSRRLRFRGVHASNRLWASAGKGERQEADVDLKGASQFRLHLYDHCPYCARVELVLGWRRLSYERVVYRYADVEGPTSLTGKKVLPVLEWSDRQGEQRRMRESVDIIRALDALEGPESGIVLPKTGRKDLKTWQRRLRQVMHELTRPRLIHMPIGDFATHADVQYQMDKYIARGFDYEASLARTSELVPAVEQLLLEFEPLLLGDDSLNEAGWSWDDLYTLPSLRVLTCVAGLTWPARTLHYVKQAHSAAGVGLYFEHAC</sequence>
<evidence type="ECO:0000259" key="1">
    <source>
        <dbReference type="PROSITE" id="PS50404"/>
    </source>
</evidence>
<dbReference type="EMBL" id="HBEG01012725">
    <property type="protein sequence ID" value="CAD8352350.1"/>
    <property type="molecule type" value="Transcribed_RNA"/>
</dbReference>
<name>A0A7S0A4D1_9DINO</name>
<dbReference type="SUPFAM" id="SSF47616">
    <property type="entry name" value="GST C-terminal domain-like"/>
    <property type="match status" value="1"/>
</dbReference>
<dbReference type="InterPro" id="IPR004045">
    <property type="entry name" value="Glutathione_S-Trfase_N"/>
</dbReference>
<organism evidence="2">
    <name type="scientific">Pyrodinium bahamense</name>
    <dbReference type="NCBI Taxonomy" id="73915"/>
    <lineage>
        <taxon>Eukaryota</taxon>
        <taxon>Sar</taxon>
        <taxon>Alveolata</taxon>
        <taxon>Dinophyceae</taxon>
        <taxon>Gonyaulacales</taxon>
        <taxon>Pyrocystaceae</taxon>
        <taxon>Pyrodinium</taxon>
    </lineage>
</organism>
<protein>
    <recommendedName>
        <fullName evidence="1">GST N-terminal domain-containing protein</fullName>
    </recommendedName>
</protein>
<dbReference type="AlphaFoldDB" id="A0A7S0A4D1"/>
<dbReference type="InterPro" id="IPR007494">
    <property type="entry name" value="Glutaredoxin2_C"/>
</dbReference>
<evidence type="ECO:0000313" key="2">
    <source>
        <dbReference type="EMBL" id="CAD8352350.1"/>
    </source>
</evidence>
<dbReference type="Pfam" id="PF13417">
    <property type="entry name" value="GST_N_3"/>
    <property type="match status" value="1"/>
</dbReference>
<dbReference type="NCBIfam" id="NF007702">
    <property type="entry name" value="PRK10387.1"/>
    <property type="match status" value="1"/>
</dbReference>
<dbReference type="InterPro" id="IPR036282">
    <property type="entry name" value="Glutathione-S-Trfase_C_sf"/>
</dbReference>
<dbReference type="PROSITE" id="PS50404">
    <property type="entry name" value="GST_NTER"/>
    <property type="match status" value="1"/>
</dbReference>
<dbReference type="Gene3D" id="1.20.1050.10">
    <property type="match status" value="1"/>
</dbReference>
<dbReference type="Gene3D" id="3.40.30.10">
    <property type="entry name" value="Glutaredoxin"/>
    <property type="match status" value="1"/>
</dbReference>
<proteinExistence type="predicted"/>
<gene>
    <name evidence="2" type="ORF">PBAH0796_LOCUS7717</name>
</gene>